<dbReference type="GO" id="GO:0034039">
    <property type="term" value="F:8-oxo-7,8-dihydroguanine DNA N-glycosylase activity"/>
    <property type="evidence" value="ECO:0007669"/>
    <property type="project" value="TreeGrafter"/>
</dbReference>
<dbReference type="PANTHER" id="PTHR42944">
    <property type="entry name" value="ADENINE DNA GLYCOSYLASE"/>
    <property type="match status" value="1"/>
</dbReference>
<evidence type="ECO:0000256" key="4">
    <source>
        <dbReference type="ARBA" id="ARBA00012045"/>
    </source>
</evidence>
<dbReference type="Gene3D" id="1.10.1670.10">
    <property type="entry name" value="Helix-hairpin-Helix base-excision DNA repair enzymes (C-terminal)"/>
    <property type="match status" value="1"/>
</dbReference>
<dbReference type="Proteomes" id="UP000003806">
    <property type="component" value="Chromosome"/>
</dbReference>
<dbReference type="InterPro" id="IPR044298">
    <property type="entry name" value="MIG/MutY"/>
</dbReference>
<dbReference type="GO" id="GO:0046872">
    <property type="term" value="F:metal ion binding"/>
    <property type="evidence" value="ECO:0007669"/>
    <property type="project" value="UniProtKB-KW"/>
</dbReference>
<evidence type="ECO:0000259" key="13">
    <source>
        <dbReference type="SMART" id="SM00478"/>
    </source>
</evidence>
<dbReference type="InterPro" id="IPR015797">
    <property type="entry name" value="NUDIX_hydrolase-like_dom_sf"/>
</dbReference>
<keyword evidence="7" id="KW-0227">DNA damage</keyword>
<dbReference type="EMBL" id="CM001376">
    <property type="protein sequence ID" value="EHM12911.1"/>
    <property type="molecule type" value="Genomic_DNA"/>
</dbReference>
<evidence type="ECO:0000256" key="10">
    <source>
        <dbReference type="ARBA" id="ARBA00023014"/>
    </source>
</evidence>
<evidence type="ECO:0000256" key="9">
    <source>
        <dbReference type="ARBA" id="ARBA00023004"/>
    </source>
</evidence>
<evidence type="ECO:0000256" key="3">
    <source>
        <dbReference type="ARBA" id="ARBA00008343"/>
    </source>
</evidence>
<evidence type="ECO:0000256" key="5">
    <source>
        <dbReference type="ARBA" id="ARBA00022023"/>
    </source>
</evidence>
<accession>H0UJQ2</accession>
<dbReference type="EC" id="3.2.2.31" evidence="4"/>
<keyword evidence="8" id="KW-0378">Hydrolase</keyword>
<keyword evidence="15" id="KW-1185">Reference proteome</keyword>
<proteinExistence type="inferred from homology"/>
<evidence type="ECO:0000256" key="8">
    <source>
        <dbReference type="ARBA" id="ARBA00022801"/>
    </source>
</evidence>
<keyword evidence="10" id="KW-0411">Iron-sulfur</keyword>
<reference evidence="14 15" key="1">
    <citation type="submission" date="2011-11" db="EMBL/GenBank/DDBJ databases">
        <title>The Noncontiguous Finished genome of Jonquetella anthropi DSM 22815.</title>
        <authorList>
            <consortium name="US DOE Joint Genome Institute (JGI-PGF)"/>
            <person name="Lucas S."/>
            <person name="Copeland A."/>
            <person name="Lapidus A."/>
            <person name="Glavina del Rio T."/>
            <person name="Dalin E."/>
            <person name="Tice H."/>
            <person name="Bruce D."/>
            <person name="Goodwin L."/>
            <person name="Pitluck S."/>
            <person name="Peters L."/>
            <person name="Mikhailova N."/>
            <person name="Held B."/>
            <person name="Kyrpides N."/>
            <person name="Mavromatis K."/>
            <person name="Ivanova N."/>
            <person name="Markowitz V."/>
            <person name="Cheng J.-F."/>
            <person name="Hugenholtz P."/>
            <person name="Woyke T."/>
            <person name="Wu D."/>
            <person name="Gronow S."/>
            <person name="Wellnitz S."/>
            <person name="Brambilla E."/>
            <person name="Klenk H.-P."/>
            <person name="Eisen J.A."/>
        </authorList>
    </citation>
    <scope>NUCLEOTIDE SEQUENCE [LARGE SCALE GENOMIC DNA]</scope>
    <source>
        <strain evidence="14 15">DSM 22815</strain>
    </source>
</reference>
<evidence type="ECO:0000313" key="14">
    <source>
        <dbReference type="EMBL" id="EHM12911.1"/>
    </source>
</evidence>
<dbReference type="GO" id="GO:0032357">
    <property type="term" value="F:oxidized purine DNA binding"/>
    <property type="evidence" value="ECO:0007669"/>
    <property type="project" value="TreeGrafter"/>
</dbReference>
<keyword evidence="11" id="KW-0234">DNA repair</keyword>
<dbReference type="RefSeq" id="WP_008522669.1">
    <property type="nucleotide sequence ID" value="NZ_CM001376.1"/>
</dbReference>
<dbReference type="CDD" id="cd00056">
    <property type="entry name" value="ENDO3c"/>
    <property type="match status" value="1"/>
</dbReference>
<comment type="cofactor">
    <cofactor evidence="2">
        <name>[4Fe-4S] cluster</name>
        <dbReference type="ChEBI" id="CHEBI:49883"/>
    </cofactor>
</comment>
<dbReference type="GO" id="GO:0000701">
    <property type="term" value="F:purine-specific mismatch base pair DNA N-glycosylase activity"/>
    <property type="evidence" value="ECO:0007669"/>
    <property type="project" value="UniProtKB-EC"/>
</dbReference>
<dbReference type="InterPro" id="IPR023170">
    <property type="entry name" value="HhH_base_excis_C"/>
</dbReference>
<dbReference type="GO" id="GO:0051536">
    <property type="term" value="F:iron-sulfur cluster binding"/>
    <property type="evidence" value="ECO:0007669"/>
    <property type="project" value="UniProtKB-KW"/>
</dbReference>
<organism evidence="14 15">
    <name type="scientific">Jonquetella anthropi DSM 22815</name>
    <dbReference type="NCBI Taxonomy" id="885272"/>
    <lineage>
        <taxon>Bacteria</taxon>
        <taxon>Thermotogati</taxon>
        <taxon>Synergistota</taxon>
        <taxon>Synergistia</taxon>
        <taxon>Synergistales</taxon>
        <taxon>Dethiosulfovibrionaceae</taxon>
        <taxon>Jonquetella</taxon>
    </lineage>
</organism>
<dbReference type="GO" id="GO:0035485">
    <property type="term" value="F:adenine/guanine mispair binding"/>
    <property type="evidence" value="ECO:0007669"/>
    <property type="project" value="TreeGrafter"/>
</dbReference>
<dbReference type="SUPFAM" id="SSF48150">
    <property type="entry name" value="DNA-glycosylase"/>
    <property type="match status" value="1"/>
</dbReference>
<dbReference type="HOGENOM" id="CLU_012862_0_2_0"/>
<dbReference type="PANTHER" id="PTHR42944:SF1">
    <property type="entry name" value="ADENINE DNA GLYCOSYLASE"/>
    <property type="match status" value="1"/>
</dbReference>
<comment type="similarity">
    <text evidence="3">Belongs to the Nth/MutY family.</text>
</comment>
<dbReference type="STRING" id="885272.JonanDRAFT_0505"/>
<keyword evidence="6" id="KW-0479">Metal-binding</keyword>
<dbReference type="SUPFAM" id="SSF55811">
    <property type="entry name" value="Nudix"/>
    <property type="match status" value="1"/>
</dbReference>
<feature type="domain" description="HhH-GPD" evidence="13">
    <location>
        <begin position="44"/>
        <end position="195"/>
    </location>
</feature>
<keyword evidence="9" id="KW-0408">Iron</keyword>
<sequence>MTLEESIDWAGASRALAEWYRENGRHLPWRLTADPYAVWVSETMLQQTQVSRVVPLYLAWLSAFPNCRSLAEADESAVLSLWRGLGYYSRARNMLASARLIVSAGYDGPPNDQAFLAGLPGFGPYTAAAVRALAYDEPTAALDGNLRRVSSRLTDLDKDPALSEGNKVCQRAVESLMKFQSPRLLTNALMDLGSGPCAPRPRCLLCPLEPYCLARKRGTTALRPVRRAARPIRRRFGAALLFSTQTKLAVRQRPKGGLWSEFWEIPWEVGSDGEDSGVTARRLAASLGEESFPEPLTPSVTMRFTSWQVETKLFRAASQPTGTELLPVDDALSLPMPLGILRLLREALQSGLIR</sequence>
<evidence type="ECO:0000313" key="15">
    <source>
        <dbReference type="Proteomes" id="UP000003806"/>
    </source>
</evidence>
<dbReference type="SMART" id="SM00478">
    <property type="entry name" value="ENDO3c"/>
    <property type="match status" value="1"/>
</dbReference>
<dbReference type="OrthoDB" id="9802365at2"/>
<evidence type="ECO:0000256" key="2">
    <source>
        <dbReference type="ARBA" id="ARBA00001966"/>
    </source>
</evidence>
<evidence type="ECO:0000256" key="7">
    <source>
        <dbReference type="ARBA" id="ARBA00022763"/>
    </source>
</evidence>
<dbReference type="GO" id="GO:0006284">
    <property type="term" value="P:base-excision repair"/>
    <property type="evidence" value="ECO:0007669"/>
    <property type="project" value="InterPro"/>
</dbReference>
<keyword evidence="12" id="KW-0326">Glycosidase</keyword>
<evidence type="ECO:0000256" key="11">
    <source>
        <dbReference type="ARBA" id="ARBA00023204"/>
    </source>
</evidence>
<evidence type="ECO:0000256" key="1">
    <source>
        <dbReference type="ARBA" id="ARBA00000843"/>
    </source>
</evidence>
<comment type="catalytic activity">
    <reaction evidence="1">
        <text>Hydrolyzes free adenine bases from 7,8-dihydro-8-oxoguanine:adenine mismatched double-stranded DNA, leaving an apurinic site.</text>
        <dbReference type="EC" id="3.2.2.31"/>
    </reaction>
</comment>
<dbReference type="InterPro" id="IPR011257">
    <property type="entry name" value="DNA_glycosylase"/>
</dbReference>
<gene>
    <name evidence="14" type="ORF">JonanDRAFT_0505</name>
</gene>
<protein>
    <recommendedName>
        <fullName evidence="5">Adenine DNA glycosylase</fullName>
        <ecNumber evidence="4">3.2.2.31</ecNumber>
    </recommendedName>
</protein>
<dbReference type="InterPro" id="IPR003265">
    <property type="entry name" value="HhH-GPD_domain"/>
</dbReference>
<dbReference type="Pfam" id="PF00730">
    <property type="entry name" value="HhH-GPD"/>
    <property type="match status" value="1"/>
</dbReference>
<dbReference type="Gene3D" id="3.90.79.10">
    <property type="entry name" value="Nucleoside Triphosphate Pyrophosphohydrolase"/>
    <property type="match status" value="1"/>
</dbReference>
<evidence type="ECO:0000256" key="6">
    <source>
        <dbReference type="ARBA" id="ARBA00022723"/>
    </source>
</evidence>
<dbReference type="Gene3D" id="1.10.340.30">
    <property type="entry name" value="Hypothetical protein, domain 2"/>
    <property type="match status" value="1"/>
</dbReference>
<name>H0UJQ2_9BACT</name>
<dbReference type="GO" id="GO:0006298">
    <property type="term" value="P:mismatch repair"/>
    <property type="evidence" value="ECO:0007669"/>
    <property type="project" value="TreeGrafter"/>
</dbReference>
<dbReference type="eggNOG" id="COG1194">
    <property type="taxonomic scope" value="Bacteria"/>
</dbReference>
<evidence type="ECO:0000256" key="12">
    <source>
        <dbReference type="ARBA" id="ARBA00023295"/>
    </source>
</evidence>
<dbReference type="AlphaFoldDB" id="H0UJQ2"/>